<dbReference type="Pfam" id="PF07786">
    <property type="entry name" value="HGSNAT_cat"/>
    <property type="match status" value="1"/>
</dbReference>
<keyword evidence="5" id="KW-1185">Reference proteome</keyword>
<feature type="transmembrane region" description="Helical" evidence="1">
    <location>
        <begin position="217"/>
        <end position="238"/>
    </location>
</feature>
<gene>
    <name evidence="4" type="ORF">NE857_24135</name>
</gene>
<keyword evidence="1" id="KW-0812">Transmembrane</keyword>
<feature type="transmembrane region" description="Helical" evidence="1">
    <location>
        <begin position="184"/>
        <end position="205"/>
    </location>
</feature>
<evidence type="ECO:0000259" key="3">
    <source>
        <dbReference type="Pfam" id="PF07786"/>
    </source>
</evidence>
<dbReference type="Pfam" id="PF04235">
    <property type="entry name" value="DUF418"/>
    <property type="match status" value="1"/>
</dbReference>
<dbReference type="RefSeq" id="WP_254417780.1">
    <property type="nucleotide sequence ID" value="NZ_BAAAJB010000035.1"/>
</dbReference>
<evidence type="ECO:0000259" key="2">
    <source>
        <dbReference type="Pfam" id="PF04235"/>
    </source>
</evidence>
<feature type="domain" description="Heparan-alpha-glucosaminide N-acetyltransferase catalytic" evidence="3">
    <location>
        <begin position="22"/>
        <end position="237"/>
    </location>
</feature>
<evidence type="ECO:0000313" key="4">
    <source>
        <dbReference type="EMBL" id="USY18382.1"/>
    </source>
</evidence>
<evidence type="ECO:0000313" key="5">
    <source>
        <dbReference type="Proteomes" id="UP001055940"/>
    </source>
</evidence>
<feature type="transmembrane region" description="Helical" evidence="1">
    <location>
        <begin position="62"/>
        <end position="84"/>
    </location>
</feature>
<feature type="transmembrane region" description="Helical" evidence="1">
    <location>
        <begin position="120"/>
        <end position="139"/>
    </location>
</feature>
<name>A0ABY5D2X0_9ACTN</name>
<sequence>MAQNQSEDTGAAPDARPPAKRRIDGIDAARALAVFGMFAVHLGVVSFGLLPEEQGWELHSLVRGNSSALFAFLAGVSLALMTGRTRPVEGDSLRRAGVRVLARALLIGLLGFVLDAFAVPVAIILTYYAGFFVLALPLLRARAALLWTAAGILTLLGPVVSFLLRQDLFPEGLRTAALTSFTEFFLTGYYPAITFMAFVIAGMAVGRTDLTATAVRIRMAAAGVLMAATGYLGSWVLLNPLGGWDRLTEAHILNGGSLSSVDPGTAEEARYAATDAAHSISGQVPTDSWWWLAVNTPHTGTTFEIFEAVGQALVVLVVCMLLAERLPRLMYPLTSVGRMPLTVYSGHILVLAVIVALHPQNAAGGPWYLEMFILGSFVFACLWRWAVGRGPFEIALGVFADNAVNMVEERRADRGDPPHRPGAPGR</sequence>
<feature type="transmembrane region" description="Helical" evidence="1">
    <location>
        <begin position="144"/>
        <end position="164"/>
    </location>
</feature>
<keyword evidence="1" id="KW-1133">Transmembrane helix</keyword>
<dbReference type="InterPro" id="IPR012429">
    <property type="entry name" value="HGSNAT_cat"/>
</dbReference>
<dbReference type="InterPro" id="IPR052529">
    <property type="entry name" value="Bact_Transport_Assoc"/>
</dbReference>
<proteinExistence type="predicted"/>
<dbReference type="PANTHER" id="PTHR30590">
    <property type="entry name" value="INNER MEMBRANE PROTEIN"/>
    <property type="match status" value="1"/>
</dbReference>
<organism evidence="4 5">
    <name type="scientific">Nocardiopsis exhalans</name>
    <dbReference type="NCBI Taxonomy" id="163604"/>
    <lineage>
        <taxon>Bacteria</taxon>
        <taxon>Bacillati</taxon>
        <taxon>Actinomycetota</taxon>
        <taxon>Actinomycetes</taxon>
        <taxon>Streptosporangiales</taxon>
        <taxon>Nocardiopsidaceae</taxon>
        <taxon>Nocardiopsis</taxon>
    </lineage>
</organism>
<evidence type="ECO:0000256" key="1">
    <source>
        <dbReference type="SAM" id="Phobius"/>
    </source>
</evidence>
<feature type="transmembrane region" description="Helical" evidence="1">
    <location>
        <begin position="31"/>
        <end position="50"/>
    </location>
</feature>
<feature type="transmembrane region" description="Helical" evidence="1">
    <location>
        <begin position="367"/>
        <end position="386"/>
    </location>
</feature>
<dbReference type="EMBL" id="CP099837">
    <property type="protein sequence ID" value="USY18382.1"/>
    <property type="molecule type" value="Genomic_DNA"/>
</dbReference>
<feature type="domain" description="DUF418" evidence="2">
    <location>
        <begin position="289"/>
        <end position="393"/>
    </location>
</feature>
<protein>
    <submittedName>
        <fullName evidence="4">DUF1624 domain-containing protein</fullName>
    </submittedName>
</protein>
<reference evidence="4" key="1">
    <citation type="submission" date="2022-06" db="EMBL/GenBank/DDBJ databases">
        <authorList>
            <person name="Ping M."/>
        </authorList>
    </citation>
    <scope>NUCLEOTIDE SEQUENCE</scope>
    <source>
        <strain evidence="4">JCM11759T</strain>
    </source>
</reference>
<feature type="transmembrane region" description="Helical" evidence="1">
    <location>
        <begin position="305"/>
        <end position="323"/>
    </location>
</feature>
<keyword evidence="1" id="KW-0472">Membrane</keyword>
<feature type="transmembrane region" description="Helical" evidence="1">
    <location>
        <begin position="335"/>
        <end position="355"/>
    </location>
</feature>
<dbReference type="InterPro" id="IPR007349">
    <property type="entry name" value="DUF418"/>
</dbReference>
<accession>A0ABY5D2X0</accession>
<dbReference type="Proteomes" id="UP001055940">
    <property type="component" value="Chromosome"/>
</dbReference>
<feature type="transmembrane region" description="Helical" evidence="1">
    <location>
        <begin position="96"/>
        <end position="114"/>
    </location>
</feature>
<dbReference type="PANTHER" id="PTHR30590:SF3">
    <property type="entry name" value="HYPOTHETICAL MEMBRANE SPANNING PROTEIN"/>
    <property type="match status" value="1"/>
</dbReference>